<evidence type="ECO:0000313" key="2">
    <source>
        <dbReference type="EMBL" id="PKA50020.1"/>
    </source>
</evidence>
<dbReference type="Pfam" id="PF03959">
    <property type="entry name" value="FSH1"/>
    <property type="match status" value="1"/>
</dbReference>
<sequence>MGSLTAQTNSISTALPAPECRRRPRFLCLHGFRTSGAIMRAQVMGKWPDRVTSRLHLFFADALFPAEGKSDVEGIFDPPYYEWFQFDKKFMEYRNFDECLDYIEDLMIKHGPFDGLMGFSQARSDAVGGDRRDAGEGFGFEKGAKGEVRDHNRRGEVPLTGEMDFLKGPSEALLDVFANPTVVRHPKGHTVPRLDDKSLEKVLRYIESIEKDLDGELWVNAGEEA</sequence>
<dbReference type="AlphaFoldDB" id="A0A2I0A3A9"/>
<organism evidence="2 3">
    <name type="scientific">Apostasia shenzhenica</name>
    <dbReference type="NCBI Taxonomy" id="1088818"/>
    <lineage>
        <taxon>Eukaryota</taxon>
        <taxon>Viridiplantae</taxon>
        <taxon>Streptophyta</taxon>
        <taxon>Embryophyta</taxon>
        <taxon>Tracheophyta</taxon>
        <taxon>Spermatophyta</taxon>
        <taxon>Magnoliopsida</taxon>
        <taxon>Liliopsida</taxon>
        <taxon>Asparagales</taxon>
        <taxon>Orchidaceae</taxon>
        <taxon>Apostasioideae</taxon>
        <taxon>Apostasia</taxon>
    </lineage>
</organism>
<keyword evidence="3" id="KW-1185">Reference proteome</keyword>
<dbReference type="Gene3D" id="3.40.50.1820">
    <property type="entry name" value="alpha/beta hydrolase"/>
    <property type="match status" value="1"/>
</dbReference>
<gene>
    <name evidence="2" type="primary">STR6</name>
    <name evidence="2" type="ORF">AXF42_Ash017559</name>
</gene>
<dbReference type="PANTHER" id="PTHR22778">
    <property type="entry name" value="OVARIAN CANCER GENE-2 PROTEIN-RELATED"/>
    <property type="match status" value="1"/>
</dbReference>
<dbReference type="Proteomes" id="UP000236161">
    <property type="component" value="Unassembled WGS sequence"/>
</dbReference>
<dbReference type="InterPro" id="IPR005645">
    <property type="entry name" value="FSH-like_dom"/>
</dbReference>
<evidence type="ECO:0000313" key="3">
    <source>
        <dbReference type="Proteomes" id="UP000236161"/>
    </source>
</evidence>
<dbReference type="OrthoDB" id="414698at2759"/>
<dbReference type="InterPro" id="IPR029058">
    <property type="entry name" value="AB_hydrolase_fold"/>
</dbReference>
<reference evidence="2 3" key="1">
    <citation type="journal article" date="2017" name="Nature">
        <title>The Apostasia genome and the evolution of orchids.</title>
        <authorList>
            <person name="Zhang G.Q."/>
            <person name="Liu K.W."/>
            <person name="Li Z."/>
            <person name="Lohaus R."/>
            <person name="Hsiao Y.Y."/>
            <person name="Niu S.C."/>
            <person name="Wang J.Y."/>
            <person name="Lin Y.C."/>
            <person name="Xu Q."/>
            <person name="Chen L.J."/>
            <person name="Yoshida K."/>
            <person name="Fujiwara S."/>
            <person name="Wang Z.W."/>
            <person name="Zhang Y.Q."/>
            <person name="Mitsuda N."/>
            <person name="Wang M."/>
            <person name="Liu G.H."/>
            <person name="Pecoraro L."/>
            <person name="Huang H.X."/>
            <person name="Xiao X.J."/>
            <person name="Lin M."/>
            <person name="Wu X.Y."/>
            <person name="Wu W.L."/>
            <person name="Chen Y.Y."/>
            <person name="Chang S.B."/>
            <person name="Sakamoto S."/>
            <person name="Ohme-Takagi M."/>
            <person name="Yagi M."/>
            <person name="Zeng S.J."/>
            <person name="Shen C.Y."/>
            <person name="Yeh C.M."/>
            <person name="Luo Y.B."/>
            <person name="Tsai W.C."/>
            <person name="Van de Peer Y."/>
            <person name="Liu Z.J."/>
        </authorList>
    </citation>
    <scope>NUCLEOTIDE SEQUENCE [LARGE SCALE GENOMIC DNA]</scope>
    <source>
        <strain evidence="3">cv. Shenzhen</strain>
        <tissue evidence="2">Stem</tissue>
    </source>
</reference>
<protein>
    <submittedName>
        <fullName evidence="2">Rhodanese-like domain-containing protein 6</fullName>
    </submittedName>
</protein>
<dbReference type="PANTHER" id="PTHR22778:SF51">
    <property type="entry name" value="DIHYDROFOLATE REDUCTASE"/>
    <property type="match status" value="1"/>
</dbReference>
<accession>A0A2I0A3A9</accession>
<evidence type="ECO:0000259" key="1">
    <source>
        <dbReference type="Pfam" id="PF03959"/>
    </source>
</evidence>
<dbReference type="STRING" id="1088818.A0A2I0A3A9"/>
<dbReference type="EMBL" id="KZ452035">
    <property type="protein sequence ID" value="PKA50020.1"/>
    <property type="molecule type" value="Genomic_DNA"/>
</dbReference>
<name>A0A2I0A3A9_9ASPA</name>
<proteinExistence type="predicted"/>
<feature type="domain" description="Serine hydrolase" evidence="1">
    <location>
        <begin position="23"/>
        <end position="121"/>
    </location>
</feature>